<evidence type="ECO:0000256" key="2">
    <source>
        <dbReference type="SAM" id="MobiDB-lite"/>
    </source>
</evidence>
<evidence type="ECO:0000313" key="3">
    <source>
        <dbReference type="EMBL" id="GEU88659.1"/>
    </source>
</evidence>
<dbReference type="AlphaFoldDB" id="A0A6L2NTG4"/>
<dbReference type="EMBL" id="BKCJ010009796">
    <property type="protein sequence ID" value="GEU88659.1"/>
    <property type="molecule type" value="Genomic_DNA"/>
</dbReference>
<feature type="region of interest" description="Disordered" evidence="2">
    <location>
        <begin position="436"/>
        <end position="481"/>
    </location>
</feature>
<feature type="region of interest" description="Disordered" evidence="2">
    <location>
        <begin position="524"/>
        <end position="544"/>
    </location>
</feature>
<accession>A0A6L2NTG4</accession>
<reference evidence="3" key="1">
    <citation type="journal article" date="2019" name="Sci. Rep.">
        <title>Draft genome of Tanacetum cinerariifolium, the natural source of mosquito coil.</title>
        <authorList>
            <person name="Yamashiro T."/>
            <person name="Shiraishi A."/>
            <person name="Satake H."/>
            <person name="Nakayama K."/>
        </authorList>
    </citation>
    <scope>NUCLEOTIDE SEQUENCE</scope>
</reference>
<name>A0A6L2NTG4_TANCI</name>
<feature type="coiled-coil region" evidence="1">
    <location>
        <begin position="81"/>
        <end position="136"/>
    </location>
</feature>
<keyword evidence="1" id="KW-0175">Coiled coil</keyword>
<comment type="caution">
    <text evidence="3">The sequence shown here is derived from an EMBL/GenBank/DDBJ whole genome shotgun (WGS) entry which is preliminary data.</text>
</comment>
<sequence>MATQCTQPKRLRNAAWYKEKAMLAEAYEAGQILDEEQLAFLADPGIQAVVLMANISNYGSDVISEVPNSETYLNDMDNQKKLVLKEKVDSLEQNLSKQIKEKECLLEMFNVFQNKFKEKENKYMETEIDLEKKIKELNIIVFKVGQSTQPMHMLTKPQSFYDNVHKQAVGYQNPFYLKKSQRIKLTLYDGIVISEKHVAMPVIDDEETLILEEESRSKMSTKAKDPEVIAKKISYKHIDYEKSNRITDYFGKRFTSQQELSAEQAFWLRLSILPLYLLYHRSEWKFPVNYLSDSLINKLNLKSAEKDDLKAQIQDKVFVITSLKNDLRKLKGKTTIDNAAQIPSAITVALGMFKLDLEPLAPKLVHSRESHSYYLKHTQEQADILQGIVEQAKTQQPLDNALDFSCKHAKRILELLVYVGDTCPSVVKLRVKCSTSASGSKHSGNTKNNRISQPSSSNKINKVEDQPRSIKTRKNNKNQVKQVKIDDCDRLFQLMFDEYSIPPTITVSLVQEAAAPRAEVLADSPESIFISQDAPSTSLPSSQE</sequence>
<feature type="compositionally biased region" description="Polar residues" evidence="2">
    <location>
        <begin position="529"/>
        <end position="544"/>
    </location>
</feature>
<evidence type="ECO:0008006" key="4">
    <source>
        <dbReference type="Google" id="ProtNLM"/>
    </source>
</evidence>
<proteinExistence type="predicted"/>
<organism evidence="3">
    <name type="scientific">Tanacetum cinerariifolium</name>
    <name type="common">Dalmatian daisy</name>
    <name type="synonym">Chrysanthemum cinerariifolium</name>
    <dbReference type="NCBI Taxonomy" id="118510"/>
    <lineage>
        <taxon>Eukaryota</taxon>
        <taxon>Viridiplantae</taxon>
        <taxon>Streptophyta</taxon>
        <taxon>Embryophyta</taxon>
        <taxon>Tracheophyta</taxon>
        <taxon>Spermatophyta</taxon>
        <taxon>Magnoliopsida</taxon>
        <taxon>eudicotyledons</taxon>
        <taxon>Gunneridae</taxon>
        <taxon>Pentapetalae</taxon>
        <taxon>asterids</taxon>
        <taxon>campanulids</taxon>
        <taxon>Asterales</taxon>
        <taxon>Asteraceae</taxon>
        <taxon>Asteroideae</taxon>
        <taxon>Anthemideae</taxon>
        <taxon>Anthemidinae</taxon>
        <taxon>Tanacetum</taxon>
    </lineage>
</organism>
<evidence type="ECO:0000256" key="1">
    <source>
        <dbReference type="SAM" id="Coils"/>
    </source>
</evidence>
<feature type="compositionally biased region" description="Polar residues" evidence="2">
    <location>
        <begin position="436"/>
        <end position="460"/>
    </location>
</feature>
<gene>
    <name evidence="3" type="ORF">Tci_060637</name>
</gene>
<protein>
    <recommendedName>
        <fullName evidence="4">Integrase, catalytic region, zinc finger, CCHC-type, peptidase aspartic, catalytic</fullName>
    </recommendedName>
</protein>